<dbReference type="OrthoDB" id="9810734at2"/>
<dbReference type="PATRIC" id="fig|158500.4.peg.5488"/>
<dbReference type="eggNOG" id="COG4221">
    <property type="taxonomic scope" value="Bacteria"/>
</dbReference>
<dbReference type="Pfam" id="PF00106">
    <property type="entry name" value="adh_short"/>
    <property type="match status" value="1"/>
</dbReference>
<gene>
    <name evidence="4" type="ORF">BES08_04110</name>
    <name evidence="5" type="ORF">BV97_05414</name>
</gene>
<dbReference type="SUPFAM" id="SSF51735">
    <property type="entry name" value="NAD(P)-binding Rossmann-fold domains"/>
    <property type="match status" value="1"/>
</dbReference>
<dbReference type="KEGG" id="nre:BES08_04110"/>
<reference evidence="7" key="3">
    <citation type="journal article" date="2017" name="J. Biotechnol.">
        <title>Complete genome sequence of Novosphingobium resinovorum SA1, a versatile xenobiotic-degrading bacterium capable of utilizing sulfanilic acid.</title>
        <authorList>
            <person name="Hegedus B."/>
            <person name="Kos P.B."/>
            <person name="Balint B."/>
            <person name="Maroti G."/>
            <person name="Gan H.M."/>
            <person name="Perei K."/>
            <person name="Rakhely G."/>
        </authorList>
    </citation>
    <scope>NUCLEOTIDE SEQUENCE [LARGE SCALE GENOMIC DNA]</scope>
    <source>
        <strain evidence="7">SA1</strain>
    </source>
</reference>
<proteinExistence type="inferred from homology"/>
<organism evidence="5 6">
    <name type="scientific">Novosphingobium resinovorum</name>
    <dbReference type="NCBI Taxonomy" id="158500"/>
    <lineage>
        <taxon>Bacteria</taxon>
        <taxon>Pseudomonadati</taxon>
        <taxon>Pseudomonadota</taxon>
        <taxon>Alphaproteobacteria</taxon>
        <taxon>Sphingomonadales</taxon>
        <taxon>Sphingomonadaceae</taxon>
        <taxon>Novosphingobium</taxon>
    </lineage>
</organism>
<evidence type="ECO:0000313" key="4">
    <source>
        <dbReference type="EMBL" id="AOR76029.1"/>
    </source>
</evidence>
<name>A0A031JCP8_9SPHN</name>
<dbReference type="PANTHER" id="PTHR43115:SF4">
    <property type="entry name" value="DEHYDROGENASE_REDUCTASE SDR FAMILY MEMBER 11"/>
    <property type="match status" value="1"/>
</dbReference>
<reference evidence="4" key="2">
    <citation type="submission" date="2016-08" db="EMBL/GenBank/DDBJ databases">
        <authorList>
            <person name="Seilhamer J.J."/>
        </authorList>
    </citation>
    <scope>NUCLEOTIDE SEQUENCE [LARGE SCALE GENOMIC DNA]</scope>
    <source>
        <strain evidence="4">SA1</strain>
    </source>
</reference>
<dbReference type="Proteomes" id="UP000024329">
    <property type="component" value="Unassembled WGS sequence"/>
</dbReference>
<dbReference type="PRINTS" id="PR00080">
    <property type="entry name" value="SDRFAMILY"/>
</dbReference>
<evidence type="ECO:0000313" key="5">
    <source>
        <dbReference type="EMBL" id="EZP70490.1"/>
    </source>
</evidence>
<evidence type="ECO:0000313" key="7">
    <source>
        <dbReference type="Proteomes" id="UP000094626"/>
    </source>
</evidence>
<dbReference type="GO" id="GO:0016616">
    <property type="term" value="F:oxidoreductase activity, acting on the CH-OH group of donors, NAD or NADP as acceptor"/>
    <property type="evidence" value="ECO:0007669"/>
    <property type="project" value="UniProtKB-ARBA"/>
</dbReference>
<protein>
    <submittedName>
        <fullName evidence="5">Oxidoreductase</fullName>
    </submittedName>
</protein>
<dbReference type="PANTHER" id="PTHR43115">
    <property type="entry name" value="DEHYDROGENASE/REDUCTASE SDR FAMILY MEMBER 11"/>
    <property type="match status" value="1"/>
</dbReference>
<dbReference type="PRINTS" id="PR00081">
    <property type="entry name" value="GDHRDH"/>
</dbReference>
<dbReference type="InterPro" id="IPR036291">
    <property type="entry name" value="NAD(P)-bd_dom_sf"/>
</dbReference>
<evidence type="ECO:0000256" key="2">
    <source>
        <dbReference type="ARBA" id="ARBA00023002"/>
    </source>
</evidence>
<keyword evidence="2" id="KW-0560">Oxidoreductase</keyword>
<dbReference type="AlphaFoldDB" id="A0A031JCP8"/>
<dbReference type="InterPro" id="IPR020904">
    <property type="entry name" value="Sc_DH/Rdtase_CS"/>
</dbReference>
<keyword evidence="7" id="KW-1185">Reference proteome</keyword>
<dbReference type="PROSITE" id="PS00061">
    <property type="entry name" value="ADH_SHORT"/>
    <property type="match status" value="1"/>
</dbReference>
<dbReference type="FunFam" id="3.40.50.720:FF:000047">
    <property type="entry name" value="NADP-dependent L-serine/L-allo-threonine dehydrogenase"/>
    <property type="match status" value="1"/>
</dbReference>
<evidence type="ECO:0000313" key="6">
    <source>
        <dbReference type="Proteomes" id="UP000024329"/>
    </source>
</evidence>
<dbReference type="EMBL" id="JFYZ01000066">
    <property type="protein sequence ID" value="EZP70490.1"/>
    <property type="molecule type" value="Genomic_DNA"/>
</dbReference>
<dbReference type="InterPro" id="IPR002347">
    <property type="entry name" value="SDR_fam"/>
</dbReference>
<dbReference type="RefSeq" id="WP_008833605.1">
    <property type="nucleotide sequence ID" value="NZ_CP017075.1"/>
</dbReference>
<dbReference type="EMBL" id="CP017075">
    <property type="protein sequence ID" value="AOR76029.1"/>
    <property type="molecule type" value="Genomic_DNA"/>
</dbReference>
<comment type="similarity">
    <text evidence="1 3">Belongs to the short-chain dehydrogenases/reductases (SDR) family.</text>
</comment>
<dbReference type="Gene3D" id="3.40.50.720">
    <property type="entry name" value="NAD(P)-binding Rossmann-like Domain"/>
    <property type="match status" value="1"/>
</dbReference>
<evidence type="ECO:0000256" key="1">
    <source>
        <dbReference type="ARBA" id="ARBA00006484"/>
    </source>
</evidence>
<dbReference type="Proteomes" id="UP000094626">
    <property type="component" value="Chromosome"/>
</dbReference>
<accession>A0A031JCP8</accession>
<reference evidence="5 6" key="1">
    <citation type="submission" date="2014-03" db="EMBL/GenBank/DDBJ databases">
        <title>Whole genome sequence of Novosphingobium resinovorum KF1.</title>
        <authorList>
            <person name="Gan H.M."/>
            <person name="Gan H.Y."/>
            <person name="Chew T.H."/>
            <person name="Savka M.A."/>
        </authorList>
    </citation>
    <scope>NUCLEOTIDE SEQUENCE [LARGE SCALE GENOMIC DNA]</scope>
    <source>
        <strain evidence="5 6">KF1</strain>
    </source>
</reference>
<evidence type="ECO:0000256" key="3">
    <source>
        <dbReference type="RuleBase" id="RU000363"/>
    </source>
</evidence>
<sequence>MAIEDKVIAITGASSGIGEGTARLLAARGAKLMLGARRTDRLAALAEELNAAGGTIAFRSLDVTDRSDFEAFIAATEAEYGRVDVLVNNAGLMPLSRFDSLKVDEWDRMIDVNIRGVLHGIAAALPRFKGQGSGQFVNVSSIGGYAVWPTCGVYSATKYAVRAISEALRMEHDDIRVTIIAPGVVESELAHTITDPVAAQAMVDFRSIALTPDAIARAIAYAVEQPADVDVNTLIVRPVRSTI</sequence>